<evidence type="ECO:0000256" key="1">
    <source>
        <dbReference type="SAM" id="SignalP"/>
    </source>
</evidence>
<accession>A0A0C4YMQ2</accession>
<evidence type="ECO:0000313" key="3">
    <source>
        <dbReference type="Proteomes" id="UP000031843"/>
    </source>
</evidence>
<dbReference type="KEGG" id="cbw:RR42_s1751"/>
<name>A0A0C4YMQ2_9BURK</name>
<dbReference type="EMBL" id="CP010537">
    <property type="protein sequence ID" value="AJG23339.1"/>
    <property type="molecule type" value="Genomic_DNA"/>
</dbReference>
<dbReference type="AlphaFoldDB" id="A0A0C4YMQ2"/>
<feature type="signal peptide" evidence="1">
    <location>
        <begin position="1"/>
        <end position="16"/>
    </location>
</feature>
<sequence>MQYAPTFMTSLSAALAALHAAALNLSASTVAGEASPAFLFKI</sequence>
<protein>
    <submittedName>
        <fullName evidence="2">Uncharacterized protein</fullName>
    </submittedName>
</protein>
<organism evidence="2 3">
    <name type="scientific">Cupriavidus basilensis</name>
    <dbReference type="NCBI Taxonomy" id="68895"/>
    <lineage>
        <taxon>Bacteria</taxon>
        <taxon>Pseudomonadati</taxon>
        <taxon>Pseudomonadota</taxon>
        <taxon>Betaproteobacteria</taxon>
        <taxon>Burkholderiales</taxon>
        <taxon>Burkholderiaceae</taxon>
        <taxon>Cupriavidus</taxon>
    </lineage>
</organism>
<evidence type="ECO:0000313" key="2">
    <source>
        <dbReference type="EMBL" id="AJG23339.1"/>
    </source>
</evidence>
<reference evidence="2 3" key="1">
    <citation type="journal article" date="2015" name="Genome Announc.">
        <title>Complete Genome Sequence of Cupriavidus basilensis 4G11, Isolated from the Oak Ridge Field Research Center Site.</title>
        <authorList>
            <person name="Ray J."/>
            <person name="Waters R.J."/>
            <person name="Skerker J.M."/>
            <person name="Kuehl J.V."/>
            <person name="Price M.N."/>
            <person name="Huang J."/>
            <person name="Chakraborty R."/>
            <person name="Arkin A.P."/>
            <person name="Deutschbauer A."/>
        </authorList>
    </citation>
    <scope>NUCLEOTIDE SEQUENCE [LARGE SCALE GENOMIC DNA]</scope>
    <source>
        <strain evidence="2">4G11</strain>
    </source>
</reference>
<feature type="chain" id="PRO_5002173763" evidence="1">
    <location>
        <begin position="17"/>
        <end position="42"/>
    </location>
</feature>
<keyword evidence="1" id="KW-0732">Signal</keyword>
<dbReference type="STRING" id="68895.RR42_s1751"/>
<dbReference type="Proteomes" id="UP000031843">
    <property type="component" value="Chromosome secondary"/>
</dbReference>
<proteinExistence type="predicted"/>
<keyword evidence="3" id="KW-1185">Reference proteome</keyword>
<gene>
    <name evidence="2" type="ORF">RR42_s1751</name>
</gene>